<protein>
    <recommendedName>
        <fullName evidence="3">Lipoprotein LipL46</fullName>
    </recommendedName>
</protein>
<sequence>MVFFFCMSVVACATPQRVGQGNSSSFNKANAIQYNFGLTNKIADLRFPQGGGLTPENPTFSEAQFSSWLSPNKPRFKDVLSLMDRGNIIYINVNSVEGIEPNVQKKYCNEIGQKVLRGFEAGGFRPDRFAISCRGDEQTLPGIDSKNKANNRVTFIVGSTDASYEVRVDKHIEKVKSDFEQKENVSIVIIGHVEVTEPFDIFDKDELKIIHGCAAFVKANEPIRYESKTLDLTTKKKDFSVLSIDANKDITKIECSLLVYDEDGFSRSEKETLIEFSDGLGGYIKELQEPPKGLEQFKSKIAPWLPLVPMFFKLFDLIDPDDKGDMISIELLNNRGFAPVVELVTEPGKDVKPVRLWFTVNVRNTKFENLAK</sequence>
<comment type="caution">
    <text evidence="1">The sequence shown here is derived from an EMBL/GenBank/DDBJ whole genome shotgun (WGS) entry which is preliminary data.</text>
</comment>
<dbReference type="Proteomes" id="UP000231919">
    <property type="component" value="Unassembled WGS sequence"/>
</dbReference>
<reference evidence="1 2" key="1">
    <citation type="submission" date="2017-07" db="EMBL/GenBank/DDBJ databases">
        <title>Leptospira spp. isolated from tropical soils.</title>
        <authorList>
            <person name="Thibeaux R."/>
            <person name="Iraola G."/>
            <person name="Ferres I."/>
            <person name="Bierque E."/>
            <person name="Girault D."/>
            <person name="Soupe-Gilbert M.-E."/>
            <person name="Picardeau M."/>
            <person name="Goarant C."/>
        </authorList>
    </citation>
    <scope>NUCLEOTIDE SEQUENCE [LARGE SCALE GENOMIC DNA]</scope>
    <source>
        <strain evidence="1 2">JW2-C-B1</strain>
    </source>
</reference>
<evidence type="ECO:0000313" key="2">
    <source>
        <dbReference type="Proteomes" id="UP000231919"/>
    </source>
</evidence>
<name>A0ABX4NCF0_9LEPT</name>
<organism evidence="1 2">
    <name type="scientific">Leptospira kmetyi</name>
    <dbReference type="NCBI Taxonomy" id="408139"/>
    <lineage>
        <taxon>Bacteria</taxon>
        <taxon>Pseudomonadati</taxon>
        <taxon>Spirochaetota</taxon>
        <taxon>Spirochaetia</taxon>
        <taxon>Leptospirales</taxon>
        <taxon>Leptospiraceae</taxon>
        <taxon>Leptospira</taxon>
    </lineage>
</organism>
<evidence type="ECO:0008006" key="3">
    <source>
        <dbReference type="Google" id="ProtNLM"/>
    </source>
</evidence>
<dbReference type="EMBL" id="NPDP01000027">
    <property type="protein sequence ID" value="PJZ29120.1"/>
    <property type="molecule type" value="Genomic_DNA"/>
</dbReference>
<accession>A0ABX4NCF0</accession>
<gene>
    <name evidence="1" type="ORF">CH378_14645</name>
</gene>
<keyword evidence="2" id="KW-1185">Reference proteome</keyword>
<evidence type="ECO:0000313" key="1">
    <source>
        <dbReference type="EMBL" id="PJZ29120.1"/>
    </source>
</evidence>
<proteinExistence type="predicted"/>